<keyword evidence="4 7" id="KW-0812">Transmembrane</keyword>
<evidence type="ECO:0000256" key="8">
    <source>
        <dbReference type="SAM" id="Phobius"/>
    </source>
</evidence>
<comment type="similarity">
    <text evidence="2 7">Belongs to the ExbD/TolR family.</text>
</comment>
<evidence type="ECO:0000256" key="5">
    <source>
        <dbReference type="ARBA" id="ARBA00022989"/>
    </source>
</evidence>
<comment type="caution">
    <text evidence="9">The sequence shown here is derived from an EMBL/GenBank/DDBJ whole genome shotgun (WGS) entry which is preliminary data.</text>
</comment>
<evidence type="ECO:0000313" key="10">
    <source>
        <dbReference type="Proteomes" id="UP000306196"/>
    </source>
</evidence>
<evidence type="ECO:0000256" key="2">
    <source>
        <dbReference type="ARBA" id="ARBA00005811"/>
    </source>
</evidence>
<dbReference type="AlphaFoldDB" id="A0A5R8KIX3"/>
<keyword evidence="10" id="KW-1185">Reference proteome</keyword>
<gene>
    <name evidence="9" type="ORF">FEM03_02205</name>
</gene>
<dbReference type="InterPro" id="IPR003400">
    <property type="entry name" value="ExbD"/>
</dbReference>
<protein>
    <submittedName>
        <fullName evidence="9">Biopolymer transporter ExbD</fullName>
    </submittedName>
</protein>
<dbReference type="Gene3D" id="3.30.420.270">
    <property type="match status" value="1"/>
</dbReference>
<reference evidence="9 10" key="1">
    <citation type="submission" date="2019-05" db="EMBL/GenBank/DDBJ databases">
        <title>Verrucobacter flavum gen. nov., sp. nov. a new member of the family Verrucomicrobiaceae.</title>
        <authorList>
            <person name="Szuroczki S."/>
            <person name="Abbaszade G."/>
            <person name="Szabo A."/>
            <person name="Felfoldi T."/>
            <person name="Schumann P."/>
            <person name="Boka K."/>
            <person name="Keki Z."/>
            <person name="Toumi M."/>
            <person name="Toth E."/>
        </authorList>
    </citation>
    <scope>NUCLEOTIDE SEQUENCE [LARGE SCALE GENOMIC DNA]</scope>
    <source>
        <strain evidence="9 10">MG-N-17</strain>
    </source>
</reference>
<keyword evidence="7" id="KW-0653">Protein transport</keyword>
<name>A0A5R8KIX3_9BACT</name>
<evidence type="ECO:0000256" key="4">
    <source>
        <dbReference type="ARBA" id="ARBA00022692"/>
    </source>
</evidence>
<feature type="transmembrane region" description="Helical" evidence="8">
    <location>
        <begin position="12"/>
        <end position="32"/>
    </location>
</feature>
<dbReference type="GO" id="GO:0022857">
    <property type="term" value="F:transmembrane transporter activity"/>
    <property type="evidence" value="ECO:0007669"/>
    <property type="project" value="InterPro"/>
</dbReference>
<evidence type="ECO:0000256" key="3">
    <source>
        <dbReference type="ARBA" id="ARBA00022475"/>
    </source>
</evidence>
<accession>A0A5R8KIX3</accession>
<comment type="subcellular location">
    <subcellularLocation>
        <location evidence="1">Cell membrane</location>
        <topology evidence="1">Single-pass membrane protein</topology>
    </subcellularLocation>
    <subcellularLocation>
        <location evidence="7">Cell membrane</location>
        <topology evidence="7">Single-pass type II membrane protein</topology>
    </subcellularLocation>
</comment>
<evidence type="ECO:0000256" key="7">
    <source>
        <dbReference type="RuleBase" id="RU003879"/>
    </source>
</evidence>
<dbReference type="PANTHER" id="PTHR30558">
    <property type="entry name" value="EXBD MEMBRANE COMPONENT OF PMF-DRIVEN MACROMOLECULE IMPORT SYSTEM"/>
    <property type="match status" value="1"/>
</dbReference>
<keyword evidence="7" id="KW-0813">Transport</keyword>
<dbReference type="GO" id="GO:0015031">
    <property type="term" value="P:protein transport"/>
    <property type="evidence" value="ECO:0007669"/>
    <property type="project" value="UniProtKB-KW"/>
</dbReference>
<keyword evidence="6 8" id="KW-0472">Membrane</keyword>
<dbReference type="Pfam" id="PF02472">
    <property type="entry name" value="ExbD"/>
    <property type="match status" value="1"/>
</dbReference>
<dbReference type="GO" id="GO:0005886">
    <property type="term" value="C:plasma membrane"/>
    <property type="evidence" value="ECO:0007669"/>
    <property type="project" value="UniProtKB-SubCell"/>
</dbReference>
<evidence type="ECO:0000256" key="1">
    <source>
        <dbReference type="ARBA" id="ARBA00004162"/>
    </source>
</evidence>
<proteinExistence type="inferred from homology"/>
<keyword evidence="5 8" id="KW-1133">Transmembrane helix</keyword>
<organism evidence="9 10">
    <name type="scientific">Phragmitibacter flavus</name>
    <dbReference type="NCBI Taxonomy" id="2576071"/>
    <lineage>
        <taxon>Bacteria</taxon>
        <taxon>Pseudomonadati</taxon>
        <taxon>Verrucomicrobiota</taxon>
        <taxon>Verrucomicrobiia</taxon>
        <taxon>Verrucomicrobiales</taxon>
        <taxon>Verrucomicrobiaceae</taxon>
        <taxon>Phragmitibacter</taxon>
    </lineage>
</organism>
<evidence type="ECO:0000256" key="6">
    <source>
        <dbReference type="ARBA" id="ARBA00023136"/>
    </source>
</evidence>
<dbReference type="Proteomes" id="UP000306196">
    <property type="component" value="Unassembled WGS sequence"/>
</dbReference>
<dbReference type="OrthoDB" id="9793581at2"/>
<keyword evidence="3" id="KW-1003">Cell membrane</keyword>
<dbReference type="RefSeq" id="WP_138084546.1">
    <property type="nucleotide sequence ID" value="NZ_VAUV01000002.1"/>
</dbReference>
<evidence type="ECO:0000313" key="9">
    <source>
        <dbReference type="EMBL" id="TLD72191.1"/>
    </source>
</evidence>
<sequence length="137" mass="15626">MIRRKHRQDDPVSFQITPMIDMTFLLLIFFMLTTQISKEKVKLDVALPAASAAITPDDLSNRDIINLDAEGNFYIANDQVTRDQLNAYLKQRFINAPPLRIYLRADKLTPSKTIRDFMKMATEAGATNVIFGSYSRP</sequence>
<dbReference type="EMBL" id="VAUV01000002">
    <property type="protein sequence ID" value="TLD72191.1"/>
    <property type="molecule type" value="Genomic_DNA"/>
</dbReference>